<proteinExistence type="predicted"/>
<reference evidence="1 2" key="1">
    <citation type="submission" date="2014-06" db="EMBL/GenBank/DDBJ databases">
        <authorList>
            <person name="Swart Estienne"/>
        </authorList>
    </citation>
    <scope>NUCLEOTIDE SEQUENCE [LARGE SCALE GENOMIC DNA]</scope>
    <source>
        <strain evidence="1 2">130c</strain>
    </source>
</reference>
<dbReference type="InParanoid" id="A0A077ZXE3"/>
<dbReference type="Proteomes" id="UP000039865">
    <property type="component" value="Unassembled WGS sequence"/>
</dbReference>
<keyword evidence="2" id="KW-1185">Reference proteome</keyword>
<evidence type="ECO:0000313" key="1">
    <source>
        <dbReference type="EMBL" id="CDW74575.1"/>
    </source>
</evidence>
<name>A0A077ZXE3_STYLE</name>
<dbReference type="EMBL" id="CCKQ01003459">
    <property type="protein sequence ID" value="CDW74575.1"/>
    <property type="molecule type" value="Genomic_DNA"/>
</dbReference>
<sequence length="128" mass="14532">MQLYLASSKYLIAVVRSNSQRISNPFFKQQSDKSEKSCILFQQSKESRNYLFLLKEESRLRLVCQMKLIIEYIALLCPQNRIPSIAFSQSAALIALVAKNVMLHNPGPSIISIFSFASIKQSGKFLLN</sequence>
<organism evidence="1 2">
    <name type="scientific">Stylonychia lemnae</name>
    <name type="common">Ciliate</name>
    <dbReference type="NCBI Taxonomy" id="5949"/>
    <lineage>
        <taxon>Eukaryota</taxon>
        <taxon>Sar</taxon>
        <taxon>Alveolata</taxon>
        <taxon>Ciliophora</taxon>
        <taxon>Intramacronucleata</taxon>
        <taxon>Spirotrichea</taxon>
        <taxon>Stichotrichia</taxon>
        <taxon>Sporadotrichida</taxon>
        <taxon>Oxytrichidae</taxon>
        <taxon>Stylonychinae</taxon>
        <taxon>Stylonychia</taxon>
    </lineage>
</organism>
<dbReference type="AlphaFoldDB" id="A0A077ZXE3"/>
<gene>
    <name evidence="1" type="primary">Contig4690.g5015</name>
    <name evidence="1" type="ORF">STYLEM_3555</name>
</gene>
<protein>
    <submittedName>
        <fullName evidence="1">Uncharacterized protein</fullName>
    </submittedName>
</protein>
<evidence type="ECO:0000313" key="2">
    <source>
        <dbReference type="Proteomes" id="UP000039865"/>
    </source>
</evidence>
<accession>A0A077ZXE3</accession>